<protein>
    <submittedName>
        <fullName evidence="2">Uncharacterized protein</fullName>
    </submittedName>
</protein>
<name>A0ABP4PLU8_9ACTN</name>
<gene>
    <name evidence="2" type="ORF">GCM10009742_33080</name>
</gene>
<evidence type="ECO:0000313" key="2">
    <source>
        <dbReference type="EMBL" id="GAA1584980.1"/>
    </source>
</evidence>
<accession>A0ABP4PLU8</accession>
<keyword evidence="3" id="KW-1185">Reference proteome</keyword>
<dbReference type="EMBL" id="BAAAND010000006">
    <property type="protein sequence ID" value="GAA1584980.1"/>
    <property type="molecule type" value="Genomic_DNA"/>
</dbReference>
<dbReference type="Proteomes" id="UP001500190">
    <property type="component" value="Unassembled WGS sequence"/>
</dbReference>
<feature type="region of interest" description="Disordered" evidence="1">
    <location>
        <begin position="27"/>
        <end position="65"/>
    </location>
</feature>
<comment type="caution">
    <text evidence="2">The sequence shown here is derived from an EMBL/GenBank/DDBJ whole genome shotgun (WGS) entry which is preliminary data.</text>
</comment>
<proteinExistence type="predicted"/>
<sequence length="153" mass="16938">MTEVDPGAERPVAHHELWFEPVDARADQKGPEHGFEETAGQADRGLSHSAGVGTTVAADRRGRRQQFVLTDPTGAERRVRDGEAFTERENASGVDYCPQWCGDPSPALVGVCVGPVQDSRWAGARVPVRRDDDVRLLRCHQQREAHRCCRARV</sequence>
<organism evidence="2 3">
    <name type="scientific">Kribbella karoonensis</name>
    <dbReference type="NCBI Taxonomy" id="324851"/>
    <lineage>
        <taxon>Bacteria</taxon>
        <taxon>Bacillati</taxon>
        <taxon>Actinomycetota</taxon>
        <taxon>Actinomycetes</taxon>
        <taxon>Propionibacteriales</taxon>
        <taxon>Kribbellaceae</taxon>
        <taxon>Kribbella</taxon>
    </lineage>
</organism>
<evidence type="ECO:0000256" key="1">
    <source>
        <dbReference type="SAM" id="MobiDB-lite"/>
    </source>
</evidence>
<evidence type="ECO:0000313" key="3">
    <source>
        <dbReference type="Proteomes" id="UP001500190"/>
    </source>
</evidence>
<reference evidence="3" key="1">
    <citation type="journal article" date="2019" name="Int. J. Syst. Evol. Microbiol.">
        <title>The Global Catalogue of Microorganisms (GCM) 10K type strain sequencing project: providing services to taxonomists for standard genome sequencing and annotation.</title>
        <authorList>
            <consortium name="The Broad Institute Genomics Platform"/>
            <consortium name="The Broad Institute Genome Sequencing Center for Infectious Disease"/>
            <person name="Wu L."/>
            <person name="Ma J."/>
        </authorList>
    </citation>
    <scope>NUCLEOTIDE SEQUENCE [LARGE SCALE GENOMIC DNA]</scope>
    <source>
        <strain evidence="3">JCM 14304</strain>
    </source>
</reference>
<feature type="compositionally biased region" description="Basic and acidic residues" evidence="1">
    <location>
        <begin position="27"/>
        <end position="36"/>
    </location>
</feature>